<comment type="caution">
    <text evidence="9">The sequence shown here is derived from an EMBL/GenBank/DDBJ whole genome shotgun (WGS) entry which is preliminary data.</text>
</comment>
<dbReference type="Proteomes" id="UP000825935">
    <property type="component" value="Chromosome 30"/>
</dbReference>
<dbReference type="InterPro" id="IPR051143">
    <property type="entry name" value="TrkH_K-transport"/>
</dbReference>
<dbReference type="OrthoDB" id="9999863at2759"/>
<evidence type="ECO:0000256" key="2">
    <source>
        <dbReference type="ARBA" id="ARBA00010864"/>
    </source>
</evidence>
<feature type="transmembrane region" description="Helical" evidence="8">
    <location>
        <begin position="418"/>
        <end position="442"/>
    </location>
</feature>
<proteinExistence type="inferred from homology"/>
<evidence type="ECO:0000256" key="3">
    <source>
        <dbReference type="ARBA" id="ARBA00022448"/>
    </source>
</evidence>
<keyword evidence="6" id="KW-0406">Ion transport</keyword>
<evidence type="ECO:0000256" key="7">
    <source>
        <dbReference type="ARBA" id="ARBA00023136"/>
    </source>
</evidence>
<feature type="transmembrane region" description="Helical" evidence="8">
    <location>
        <begin position="378"/>
        <end position="398"/>
    </location>
</feature>
<name>A0A8T2R3Q4_CERRI</name>
<dbReference type="Pfam" id="PF02386">
    <property type="entry name" value="TrkH"/>
    <property type="match status" value="1"/>
</dbReference>
<keyword evidence="7 8" id="KW-0472">Membrane</keyword>
<dbReference type="GO" id="GO:0030001">
    <property type="term" value="P:metal ion transport"/>
    <property type="evidence" value="ECO:0007669"/>
    <property type="project" value="UniProtKB-ARBA"/>
</dbReference>
<protein>
    <submittedName>
        <fullName evidence="9">Uncharacterized protein</fullName>
    </submittedName>
</protein>
<feature type="transmembrane region" description="Helical" evidence="8">
    <location>
        <begin position="111"/>
        <end position="132"/>
    </location>
</feature>
<organism evidence="9 10">
    <name type="scientific">Ceratopteris richardii</name>
    <name type="common">Triangle waterfern</name>
    <dbReference type="NCBI Taxonomy" id="49495"/>
    <lineage>
        <taxon>Eukaryota</taxon>
        <taxon>Viridiplantae</taxon>
        <taxon>Streptophyta</taxon>
        <taxon>Embryophyta</taxon>
        <taxon>Tracheophyta</taxon>
        <taxon>Polypodiopsida</taxon>
        <taxon>Polypodiidae</taxon>
        <taxon>Polypodiales</taxon>
        <taxon>Pteridineae</taxon>
        <taxon>Pteridaceae</taxon>
        <taxon>Parkerioideae</taxon>
        <taxon>Ceratopteris</taxon>
    </lineage>
</organism>
<dbReference type="PANTHER" id="PTHR31064">
    <property type="entry name" value="POTASSIUM TRANSPORT PROTEIN DDB_G0292412-RELATED"/>
    <property type="match status" value="1"/>
</dbReference>
<sequence>MVLCIEEEEKKRMAGTEHSFCKNNGSHIRNDEGFRTQASIFVVKWVKRHPFLGLHLAYFVVCSLAGGMSLWAARKPEPLPFLDALFNAVSAVTETGLPSVAIHRFSLSDRLTLLVLMVLGAQTFTAAIPLFLRRLLGLPHIHPRPTFHQRAPPDRNCAAASHLLPLVDSTVNSDAKDVADDELLMDVEALRIMSWVTAANYLLCVLVGFVACRLCILYSPHATSVMKENQVDPALFALFAVVSAYGNCGYILLDENLVPLNRSSAMLFFLGALLLMGNTLYPPTMRLWIWFLQKTSRGGKKRVYEYILASQKRRFTHLLPKNETIWLLVCSLVINGCQVLCMSGVDWKSDALKDLGAGYKLLASLFQSIATRTGGMNVVNVATFSSPTIFLTLAAMYIPGYPIRSIRQSISNLERKFFVTQLSTILSKYGFLFVAIFLICFFERDSMRNDPVNFSFFNIIYELASAYGNVGLSMGYSCSLRTNIASECTDIPCAFSGRWSIYGKMVLIVVMLVGKHRYLLIDSDWNIVPRAQTLSST</sequence>
<evidence type="ECO:0000313" key="10">
    <source>
        <dbReference type="Proteomes" id="UP000825935"/>
    </source>
</evidence>
<feature type="transmembrane region" description="Helical" evidence="8">
    <location>
        <begin position="201"/>
        <end position="221"/>
    </location>
</feature>
<dbReference type="OMA" id="WCAITIV"/>
<comment type="similarity">
    <text evidence="2">Belongs to the TrkH potassium transport family. HKT (TC 2.A.38.3) subfamily.</text>
</comment>
<keyword evidence="10" id="KW-1185">Reference proteome</keyword>
<evidence type="ECO:0000256" key="4">
    <source>
        <dbReference type="ARBA" id="ARBA00022692"/>
    </source>
</evidence>
<keyword evidence="5 8" id="KW-1133">Transmembrane helix</keyword>
<evidence type="ECO:0000256" key="5">
    <source>
        <dbReference type="ARBA" id="ARBA00022989"/>
    </source>
</evidence>
<evidence type="ECO:0000313" key="9">
    <source>
        <dbReference type="EMBL" id="KAH7290424.1"/>
    </source>
</evidence>
<dbReference type="AlphaFoldDB" id="A0A8T2R3Q4"/>
<reference evidence="9" key="1">
    <citation type="submission" date="2021-08" db="EMBL/GenBank/DDBJ databases">
        <title>WGS assembly of Ceratopteris richardii.</title>
        <authorList>
            <person name="Marchant D.B."/>
            <person name="Chen G."/>
            <person name="Jenkins J."/>
            <person name="Shu S."/>
            <person name="Leebens-Mack J."/>
            <person name="Grimwood J."/>
            <person name="Schmutz J."/>
            <person name="Soltis P."/>
            <person name="Soltis D."/>
            <person name="Chen Z.-H."/>
        </authorList>
    </citation>
    <scope>NUCLEOTIDE SEQUENCE</scope>
    <source>
        <strain evidence="9">Whitten #5841</strain>
        <tissue evidence="9">Leaf</tissue>
    </source>
</reference>
<evidence type="ECO:0000256" key="6">
    <source>
        <dbReference type="ARBA" id="ARBA00023065"/>
    </source>
</evidence>
<dbReference type="InterPro" id="IPR003445">
    <property type="entry name" value="Cat_transpt"/>
</dbReference>
<dbReference type="GO" id="GO:0008324">
    <property type="term" value="F:monoatomic cation transmembrane transporter activity"/>
    <property type="evidence" value="ECO:0007669"/>
    <property type="project" value="InterPro"/>
</dbReference>
<dbReference type="GO" id="GO:0005886">
    <property type="term" value="C:plasma membrane"/>
    <property type="evidence" value="ECO:0007669"/>
    <property type="project" value="TreeGrafter"/>
</dbReference>
<dbReference type="EMBL" id="CM035435">
    <property type="protein sequence ID" value="KAH7290423.1"/>
    <property type="molecule type" value="Genomic_DNA"/>
</dbReference>
<dbReference type="EMBL" id="CM035435">
    <property type="protein sequence ID" value="KAH7290427.1"/>
    <property type="molecule type" value="Genomic_DNA"/>
</dbReference>
<accession>A0A8T2R3Q4</accession>
<dbReference type="PANTHER" id="PTHR31064:SF30">
    <property type="entry name" value="HIGH-AFFINITY POTASSIUM TRANSPORT PROTEIN-RELATED"/>
    <property type="match status" value="1"/>
</dbReference>
<keyword evidence="4 8" id="KW-0812">Transmembrane</keyword>
<evidence type="ECO:0000256" key="8">
    <source>
        <dbReference type="SAM" id="Phobius"/>
    </source>
</evidence>
<dbReference type="EMBL" id="CM035435">
    <property type="protein sequence ID" value="KAH7290426.1"/>
    <property type="molecule type" value="Genomic_DNA"/>
</dbReference>
<keyword evidence="3" id="KW-0813">Transport</keyword>
<feature type="transmembrane region" description="Helical" evidence="8">
    <location>
        <begin position="51"/>
        <end position="73"/>
    </location>
</feature>
<dbReference type="EMBL" id="CM035435">
    <property type="protein sequence ID" value="KAH7290424.1"/>
    <property type="molecule type" value="Genomic_DNA"/>
</dbReference>
<feature type="transmembrane region" description="Helical" evidence="8">
    <location>
        <begin position="233"/>
        <end position="253"/>
    </location>
</feature>
<evidence type="ECO:0000256" key="1">
    <source>
        <dbReference type="ARBA" id="ARBA00004141"/>
    </source>
</evidence>
<comment type="subcellular location">
    <subcellularLocation>
        <location evidence="1">Membrane</location>
        <topology evidence="1">Multi-pass membrane protein</topology>
    </subcellularLocation>
</comment>
<gene>
    <name evidence="9" type="ORF">KP509_30G048100</name>
</gene>
<feature type="transmembrane region" description="Helical" evidence="8">
    <location>
        <begin position="265"/>
        <end position="281"/>
    </location>
</feature>